<dbReference type="EMBL" id="JABCYN010000048">
    <property type="protein sequence ID" value="KAF6006624.1"/>
    <property type="molecule type" value="Genomic_DNA"/>
</dbReference>
<accession>A0A7D9GY99</accession>
<evidence type="ECO:0000313" key="6">
    <source>
        <dbReference type="Proteomes" id="UP000568158"/>
    </source>
</evidence>
<keyword evidence="5" id="KW-1185">Reference proteome</keyword>
<name>A0A7D9GY99_DEKBR</name>
<evidence type="ECO:0000256" key="1">
    <source>
        <dbReference type="RuleBase" id="RU000487"/>
    </source>
</evidence>
<proteinExistence type="inferred from homology"/>
<dbReference type="EMBL" id="CABFWN010000001">
    <property type="protein sequence ID" value="VUG17066.1"/>
    <property type="molecule type" value="Genomic_DNA"/>
</dbReference>
<dbReference type="OMA" id="CIHSRFM"/>
<dbReference type="InterPro" id="IPR043129">
    <property type="entry name" value="ATPase_NBD"/>
</dbReference>
<dbReference type="PANTHER" id="PTHR11937">
    <property type="entry name" value="ACTIN"/>
    <property type="match status" value="1"/>
</dbReference>
<sequence>MSDTLYNQPIVIDNGSGNIRAGFAGDDRPKINYSNIIGSPKYTKVMPSSISENDTFIGSKAQKLRGLLRLRYPISHGVVTNWNDMEDIWNEVITRLDCKAEEHPLSITEEPLNPRSNRTKMCETLFETFNFPTIHIAMPAVLSLYSTGRTSGTVVDCGDGVTTIAPVYEGFSIPGSIKRMNIGGRDITRYLQLELLRSGYCMSSSSEFEIVRSMKERLGFVLPDTNINGVGDSHEGKTRINDFLMYDSTAKAREFKLPDDKVIKISEPALSRPCELLFEPEAAGFEDIPVQDAIYWAITKTDTDLRGKLFENIVLSGGSTLFKNFGTRLLNELLKINKSVKMKIYASPDRKISCFVGGSILASLSTFKNVSISKATYLEDPYCIHHKFM</sequence>
<dbReference type="Proteomes" id="UP000568158">
    <property type="component" value="Unassembled WGS sequence"/>
</dbReference>
<reference evidence="3" key="3">
    <citation type="submission" date="2020-10" db="EMBL/GenBank/DDBJ databases">
        <authorList>
            <person name="Palmer J.M."/>
        </authorList>
    </citation>
    <scope>NUCLEOTIDE SEQUENCE</scope>
    <source>
        <strain evidence="3">UCD 2041</strain>
    </source>
</reference>
<reference evidence="4 5" key="1">
    <citation type="submission" date="2019-07" db="EMBL/GenBank/DDBJ databases">
        <authorList>
            <person name="Friedrich A."/>
            <person name="Schacherer J."/>
        </authorList>
    </citation>
    <scope>NUCLEOTIDE SEQUENCE [LARGE SCALE GENOMIC DNA]</scope>
</reference>
<dbReference type="OrthoDB" id="5132116at2759"/>
<dbReference type="EMBL" id="CP063137">
    <property type="protein sequence ID" value="QOU23169.1"/>
    <property type="molecule type" value="Genomic_DNA"/>
</dbReference>
<evidence type="ECO:0000313" key="4">
    <source>
        <dbReference type="EMBL" id="VUG17066.1"/>
    </source>
</evidence>
<dbReference type="Proteomes" id="UP000478008">
    <property type="component" value="Unassembled WGS sequence"/>
</dbReference>
<dbReference type="Proteomes" id="UP000663131">
    <property type="component" value="Chromosome 9"/>
</dbReference>
<evidence type="ECO:0000313" key="5">
    <source>
        <dbReference type="Proteomes" id="UP000478008"/>
    </source>
</evidence>
<protein>
    <submittedName>
        <fullName evidence="4">DEBR0S1_32396g1_1</fullName>
    </submittedName>
</protein>
<reference evidence="2 6" key="2">
    <citation type="journal article" date="2020" name="Appl. Microbiol. Biotechnol.">
        <title>Targeted gene deletion in Brettanomyces bruxellensis with an expression-free CRISPR-Cas9 system.</title>
        <authorList>
            <person name="Varela C."/>
            <person name="Bartel C."/>
            <person name="Onetto C."/>
            <person name="Borneman A."/>
        </authorList>
    </citation>
    <scope>NUCLEOTIDE SEQUENCE [LARGE SCALE GENOMIC DNA]</scope>
    <source>
        <strain evidence="2 6">AWRI1613</strain>
    </source>
</reference>
<dbReference type="AlphaFoldDB" id="A0A7D9GY99"/>
<organism evidence="4 5">
    <name type="scientific">Dekkera bruxellensis</name>
    <name type="common">Brettanomyces custersii</name>
    <dbReference type="NCBI Taxonomy" id="5007"/>
    <lineage>
        <taxon>Eukaryota</taxon>
        <taxon>Fungi</taxon>
        <taxon>Dikarya</taxon>
        <taxon>Ascomycota</taxon>
        <taxon>Saccharomycotina</taxon>
        <taxon>Pichiomycetes</taxon>
        <taxon>Pichiales</taxon>
        <taxon>Pichiaceae</taxon>
        <taxon>Brettanomyces</taxon>
    </lineage>
</organism>
<dbReference type="FunFam" id="3.30.420.40:FF:000502">
    <property type="entry name" value="Actin-Related Proteins"/>
    <property type="match status" value="1"/>
</dbReference>
<comment type="similarity">
    <text evidence="1">Belongs to the actin family.</text>
</comment>
<dbReference type="Gene3D" id="3.30.420.40">
    <property type="match status" value="2"/>
</dbReference>
<dbReference type="Pfam" id="PF00022">
    <property type="entry name" value="Actin"/>
    <property type="match status" value="1"/>
</dbReference>
<dbReference type="SMART" id="SM00268">
    <property type="entry name" value="ACTIN"/>
    <property type="match status" value="1"/>
</dbReference>
<dbReference type="InterPro" id="IPR004000">
    <property type="entry name" value="Actin"/>
</dbReference>
<dbReference type="PRINTS" id="PR00190">
    <property type="entry name" value="ACTIN"/>
</dbReference>
<gene>
    <name evidence="4" type="primary">ACT1</name>
    <name evidence="3" type="ORF">BRETT_003360</name>
    <name evidence="4" type="ORF">DEBR0S1_32396G</name>
    <name evidence="2" type="ORF">HII12_004971</name>
</gene>
<dbReference type="SUPFAM" id="SSF53067">
    <property type="entry name" value="Actin-like ATPase domain"/>
    <property type="match status" value="2"/>
</dbReference>
<dbReference type="Gene3D" id="3.90.640.10">
    <property type="entry name" value="Actin, Chain A, domain 4"/>
    <property type="match status" value="1"/>
</dbReference>
<evidence type="ECO:0000313" key="3">
    <source>
        <dbReference type="EMBL" id="QOU23169.1"/>
    </source>
</evidence>
<reference evidence="3" key="4">
    <citation type="journal article" name="BMC Genomics">
        <title>New genome assemblies reveal patterns of domestication and adaptation across Brettanomyces (Dekkera) species.</title>
        <authorList>
            <person name="Roach M.J."/>
            <person name="Borneman A.R."/>
        </authorList>
    </citation>
    <scope>NUCLEOTIDE SEQUENCE</scope>
    <source>
        <strain evidence="3">UCD 2041</strain>
    </source>
</reference>
<evidence type="ECO:0000313" key="2">
    <source>
        <dbReference type="EMBL" id="KAF6006624.1"/>
    </source>
</evidence>